<dbReference type="Pfam" id="PF14534">
    <property type="entry name" value="DUF4440"/>
    <property type="match status" value="1"/>
</dbReference>
<organism evidence="2 3">
    <name type="scientific">Haloactinopolyspora alba</name>
    <dbReference type="NCBI Taxonomy" id="648780"/>
    <lineage>
        <taxon>Bacteria</taxon>
        <taxon>Bacillati</taxon>
        <taxon>Actinomycetota</taxon>
        <taxon>Actinomycetes</taxon>
        <taxon>Jiangellales</taxon>
        <taxon>Jiangellaceae</taxon>
        <taxon>Haloactinopolyspora</taxon>
    </lineage>
</organism>
<dbReference type="InterPro" id="IPR027843">
    <property type="entry name" value="DUF4440"/>
</dbReference>
<feature type="domain" description="DUF4440" evidence="1">
    <location>
        <begin position="26"/>
        <end position="132"/>
    </location>
</feature>
<comment type="caution">
    <text evidence="2">The sequence shown here is derived from an EMBL/GenBank/DDBJ whole genome shotgun (WGS) entry which is preliminary data.</text>
</comment>
<dbReference type="SUPFAM" id="SSF54427">
    <property type="entry name" value="NTF2-like"/>
    <property type="match status" value="1"/>
</dbReference>
<dbReference type="Gene3D" id="3.10.450.50">
    <property type="match status" value="1"/>
</dbReference>
<evidence type="ECO:0000313" key="2">
    <source>
        <dbReference type="EMBL" id="PSK97870.1"/>
    </source>
</evidence>
<reference evidence="2 3" key="1">
    <citation type="submission" date="2018-03" db="EMBL/GenBank/DDBJ databases">
        <title>Genomic Encyclopedia of Archaeal and Bacterial Type Strains, Phase II (KMG-II): from individual species to whole genera.</title>
        <authorList>
            <person name="Goeker M."/>
        </authorList>
    </citation>
    <scope>NUCLEOTIDE SEQUENCE [LARGE SCALE GENOMIC DNA]</scope>
    <source>
        <strain evidence="2 3">DSM 45211</strain>
    </source>
</reference>
<keyword evidence="3" id="KW-1185">Reference proteome</keyword>
<protein>
    <submittedName>
        <fullName evidence="2">Uncharacterized protein (TIGR02246 family)</fullName>
    </submittedName>
</protein>
<dbReference type="OrthoDB" id="2887901at2"/>
<sequence length="147" mass="15514">MGANHATTRDDDRAAIRQVVAEAEKHQNDLEAFLALHTADAMIVNIAGRRVLGRDDIRVAMAAALDSPLASVFTTTEIVDIRFASADVAIVSAIKHVSDERGGSSKAGSGEGLPATGSLTYVLAREHDAWRIASAQTTPIVQADADH</sequence>
<proteinExistence type="predicted"/>
<evidence type="ECO:0000313" key="3">
    <source>
        <dbReference type="Proteomes" id="UP000243528"/>
    </source>
</evidence>
<dbReference type="NCBIfam" id="TIGR02246">
    <property type="entry name" value="SgcJ/EcaC family oxidoreductase"/>
    <property type="match status" value="1"/>
</dbReference>
<dbReference type="EMBL" id="PYGE01000021">
    <property type="protein sequence ID" value="PSK97870.1"/>
    <property type="molecule type" value="Genomic_DNA"/>
</dbReference>
<dbReference type="InterPro" id="IPR032710">
    <property type="entry name" value="NTF2-like_dom_sf"/>
</dbReference>
<dbReference type="Proteomes" id="UP000243528">
    <property type="component" value="Unassembled WGS sequence"/>
</dbReference>
<dbReference type="RefSeq" id="WP_106539292.1">
    <property type="nucleotide sequence ID" value="NZ_PYGE01000021.1"/>
</dbReference>
<dbReference type="InterPro" id="IPR011944">
    <property type="entry name" value="Steroid_delta5-4_isomerase"/>
</dbReference>
<name>A0A2P8DKX4_9ACTN</name>
<accession>A0A2P8DKX4</accession>
<gene>
    <name evidence="2" type="ORF">CLV30_12126</name>
</gene>
<evidence type="ECO:0000259" key="1">
    <source>
        <dbReference type="Pfam" id="PF14534"/>
    </source>
</evidence>
<dbReference type="AlphaFoldDB" id="A0A2P8DKX4"/>